<keyword evidence="4" id="KW-0410">Iron transport</keyword>
<comment type="caution">
    <text evidence="15">The sequence shown here is derived from an EMBL/GenBank/DDBJ whole genome shotgun (WGS) entry which is preliminary data.</text>
</comment>
<proteinExistence type="predicted"/>
<keyword evidence="10" id="KW-0472">Membrane</keyword>
<dbReference type="Proteomes" id="UP000561066">
    <property type="component" value="Unassembled WGS sequence"/>
</dbReference>
<feature type="signal peptide" evidence="13">
    <location>
        <begin position="1"/>
        <end position="35"/>
    </location>
</feature>
<dbReference type="PANTHER" id="PTHR32552">
    <property type="entry name" value="FERRICHROME IRON RECEPTOR-RELATED"/>
    <property type="match status" value="1"/>
</dbReference>
<dbReference type="Gene3D" id="2.170.130.10">
    <property type="entry name" value="TonB-dependent receptor, plug domain"/>
    <property type="match status" value="1"/>
</dbReference>
<keyword evidence="6 13" id="KW-0732">Signal</keyword>
<comment type="subcellular location">
    <subcellularLocation>
        <location evidence="1">Cell outer membrane</location>
        <topology evidence="1">Multi-pass membrane protein</topology>
    </subcellularLocation>
</comment>
<evidence type="ECO:0000256" key="7">
    <source>
        <dbReference type="ARBA" id="ARBA00023004"/>
    </source>
</evidence>
<dbReference type="Gene3D" id="2.40.170.20">
    <property type="entry name" value="TonB-dependent receptor, beta-barrel domain"/>
    <property type="match status" value="1"/>
</dbReference>
<evidence type="ECO:0000259" key="14">
    <source>
        <dbReference type="Pfam" id="PF00593"/>
    </source>
</evidence>
<evidence type="ECO:0000256" key="1">
    <source>
        <dbReference type="ARBA" id="ARBA00004571"/>
    </source>
</evidence>
<sequence>MKKEFGVMVPLSISRLILLSTTVLSIAGAMPAARAATAAAPVASQPDASHGKGTAKAVAKPASKSAPASSAGDDSTIDGSGSAEDVAVTGLTHRSAGGGLLAISNSVKSSVASTRAYIQTQPATTNPQRLIAMQPGAVVASQDPYGVQPGGITVRGLNNNEIIWLFEDSPITNDGTFYPNEAVDALNLEEVRLSPGSTNFDVPGSNGAAGTIRMALHDPSHKMGGMVNVTYGSYDTRQVFGRFETGDIGHTGLRAFVSYSNFLGNDWRGPGNTWRQHVDSKIIKDWHNGSQTALSVEWTDLNFQLERPPTMAAWNTYGKNYNYTSTFTPGDTNYYKLHQNVYEGMFATLNNKIILRHNLMLNVAPYIYYARAAAPGAVNLSPTSAYTGTQKIQGLQLETQNGPTANSATLYSGSPALFLRSGINASLAWDIDRHNRFIFGDWYAFTEQSSFGQFNYLDASGSPLSLWGARSSAVYLPNGKIYSFADVLNRVQTDQIFLGDRMNYLDHRLSLEFGFKYLFYRAQNFNRIPGVTYNTNNNQTAPMPSLGARYDFNSHHEVFLDAGVNSRVPDPSQIADSVSATTGKITGRASRDQKIENSIIEELGYRYNDNYLTAQATLFNYNFTNRQVSTVVNQNNTLVTQYVNAGGQTSRGADVSVGSRPFHHFSLFLSGEYLHATIDNNVPRQGTYLPTAGKTATGSPTWTGNVSLSYDDSKFFGNIQMHYVSGQYATFMNDEKLPGYKTVDMSLGYRFPNVGPVKAPKLQLNLVNLTNNHYLAGIYSTQFNAKTTRAVNGTMVSGSAPLYIVGSGFAAMFSVSAAL</sequence>
<evidence type="ECO:0000256" key="2">
    <source>
        <dbReference type="ARBA" id="ARBA00022448"/>
    </source>
</evidence>
<dbReference type="AlphaFoldDB" id="A0A7W4J673"/>
<dbReference type="Pfam" id="PF00593">
    <property type="entry name" value="TonB_dep_Rec_b-barrel"/>
    <property type="match status" value="1"/>
</dbReference>
<evidence type="ECO:0000256" key="8">
    <source>
        <dbReference type="ARBA" id="ARBA00023065"/>
    </source>
</evidence>
<evidence type="ECO:0000256" key="5">
    <source>
        <dbReference type="ARBA" id="ARBA00022692"/>
    </source>
</evidence>
<dbReference type="GO" id="GO:0009279">
    <property type="term" value="C:cell outer membrane"/>
    <property type="evidence" value="ECO:0007669"/>
    <property type="project" value="UniProtKB-SubCell"/>
</dbReference>
<dbReference type="InterPro" id="IPR039426">
    <property type="entry name" value="TonB-dep_rcpt-like"/>
</dbReference>
<feature type="compositionally biased region" description="Low complexity" evidence="12">
    <location>
        <begin position="55"/>
        <end position="71"/>
    </location>
</feature>
<evidence type="ECO:0000256" key="3">
    <source>
        <dbReference type="ARBA" id="ARBA00022452"/>
    </source>
</evidence>
<gene>
    <name evidence="15" type="ORF">HLH21_04615</name>
</gene>
<keyword evidence="8" id="KW-0406">Ion transport</keyword>
<dbReference type="GO" id="GO:0015344">
    <property type="term" value="F:siderophore uptake transmembrane transporter activity"/>
    <property type="evidence" value="ECO:0007669"/>
    <property type="project" value="TreeGrafter"/>
</dbReference>
<keyword evidence="15" id="KW-0675">Receptor</keyword>
<reference evidence="15 16" key="1">
    <citation type="submission" date="2020-04" db="EMBL/GenBank/DDBJ databases">
        <title>Description of novel Gluconacetobacter.</title>
        <authorList>
            <person name="Sombolestani A."/>
        </authorList>
    </citation>
    <scope>NUCLEOTIDE SEQUENCE [LARGE SCALE GENOMIC DNA]</scope>
    <source>
        <strain evidence="15 16">LMG 21312</strain>
    </source>
</reference>
<dbReference type="SUPFAM" id="SSF56935">
    <property type="entry name" value="Porins"/>
    <property type="match status" value="1"/>
</dbReference>
<dbReference type="InterPro" id="IPR000531">
    <property type="entry name" value="Beta-barrel_TonB"/>
</dbReference>
<accession>A0A7W4J673</accession>
<dbReference type="RefSeq" id="WP_182941791.1">
    <property type="nucleotide sequence ID" value="NZ_JABEQH010000005.1"/>
</dbReference>
<evidence type="ECO:0000256" key="12">
    <source>
        <dbReference type="SAM" id="MobiDB-lite"/>
    </source>
</evidence>
<dbReference type="PANTHER" id="PTHR32552:SF89">
    <property type="entry name" value="CATECHOLATE SIDEROPHORE RECEPTOR FIU"/>
    <property type="match status" value="1"/>
</dbReference>
<evidence type="ECO:0000256" key="11">
    <source>
        <dbReference type="ARBA" id="ARBA00023237"/>
    </source>
</evidence>
<name>A0A7W4J673_9PROT</name>
<keyword evidence="3" id="KW-1134">Transmembrane beta strand</keyword>
<dbReference type="InterPro" id="IPR037066">
    <property type="entry name" value="Plug_dom_sf"/>
</dbReference>
<evidence type="ECO:0000313" key="15">
    <source>
        <dbReference type="EMBL" id="MBB2175208.1"/>
    </source>
</evidence>
<dbReference type="EMBL" id="JABEQH010000005">
    <property type="protein sequence ID" value="MBB2175208.1"/>
    <property type="molecule type" value="Genomic_DNA"/>
</dbReference>
<evidence type="ECO:0000256" key="9">
    <source>
        <dbReference type="ARBA" id="ARBA00023077"/>
    </source>
</evidence>
<dbReference type="InterPro" id="IPR036942">
    <property type="entry name" value="Beta-barrel_TonB_sf"/>
</dbReference>
<evidence type="ECO:0000256" key="13">
    <source>
        <dbReference type="SAM" id="SignalP"/>
    </source>
</evidence>
<protein>
    <submittedName>
        <fullName evidence="15">TonB-dependent receptor</fullName>
    </submittedName>
</protein>
<evidence type="ECO:0000256" key="10">
    <source>
        <dbReference type="ARBA" id="ARBA00023136"/>
    </source>
</evidence>
<keyword evidence="2" id="KW-0813">Transport</keyword>
<keyword evidence="9" id="KW-0798">TonB box</keyword>
<evidence type="ECO:0000313" key="16">
    <source>
        <dbReference type="Proteomes" id="UP000561066"/>
    </source>
</evidence>
<keyword evidence="5" id="KW-0812">Transmembrane</keyword>
<feature type="chain" id="PRO_5031572568" evidence="13">
    <location>
        <begin position="36"/>
        <end position="819"/>
    </location>
</feature>
<organism evidence="15 16">
    <name type="scientific">Gluconacetobacter johannae</name>
    <dbReference type="NCBI Taxonomy" id="112140"/>
    <lineage>
        <taxon>Bacteria</taxon>
        <taxon>Pseudomonadati</taxon>
        <taxon>Pseudomonadota</taxon>
        <taxon>Alphaproteobacteria</taxon>
        <taxon>Acetobacterales</taxon>
        <taxon>Acetobacteraceae</taxon>
        <taxon>Gluconacetobacter</taxon>
    </lineage>
</organism>
<keyword evidence="11" id="KW-0998">Cell outer membrane</keyword>
<keyword evidence="16" id="KW-1185">Reference proteome</keyword>
<evidence type="ECO:0000256" key="4">
    <source>
        <dbReference type="ARBA" id="ARBA00022496"/>
    </source>
</evidence>
<evidence type="ECO:0000256" key="6">
    <source>
        <dbReference type="ARBA" id="ARBA00022729"/>
    </source>
</evidence>
<feature type="region of interest" description="Disordered" evidence="12">
    <location>
        <begin position="42"/>
        <end position="81"/>
    </location>
</feature>
<keyword evidence="7" id="KW-0408">Iron</keyword>
<feature type="domain" description="TonB-dependent receptor-like beta-barrel" evidence="14">
    <location>
        <begin position="314"/>
        <end position="769"/>
    </location>
</feature>